<sequence length="699" mass="81164">MEKRIRKYFIILITGILLVILITGVILFNSTMRKVYIKQVEQTNKNLTGQISSSFELIIQQISEQMNKLAIYDSDFGDLVQQRNLKISNYLDLYDELKQIVMGNQYIHSVYLYSEEEGIFFDSKRGNCFSKEKFFDQEVAEAAASKYLTTVPPHLIRGDVLVYSLIVPLKPHYTNARYVLSVNIDMGMLYKDVMRRNTGDKEIQLYVYDENNSIIISKDFRDLNKNITEKQEEISKAFPNRNIWSVLNEKVGIMDAVTYSSSLNSYFYVQVPFSFNFSKMYNNYFLLVVILLLFGAAIIIAYIVMCYTTKPIQEVLTDYNDKLMRDFLTGTSHEKNKPLQMASIMEKYFKHDNYSLLLIDVNDNQLEIYRTVSAIMEELQVSAGNLMLKHISIFGSRAAVIVNYNNISAMEQFTNTYVRQLYQKLNDKYYQQVYIAVSSGITDPALLSIAYMECDEIQQYKLSMTDHIIHYRQFQEKKTPIIYPVELEKQLINNLLVENSEGCIFYTRKFLKHILEDEGLLTDIQIKNYVYQLQNEILTRISSLPISIKTTGSSDMKNIHNRSQIHDILLNFIQSICSEIAKKNTNNASIINEAIIEYIDANLTENDFNLNSISYQFNMNRNYLAKLIKEETSYSFNDYVNMKKISLAKDLLAATVLTVEEVAHRTGFTYAHYFIKVFKNLEGITPGQFREMQNNSNNA</sequence>
<dbReference type="Proteomes" id="UP000184386">
    <property type="component" value="Unassembled WGS sequence"/>
</dbReference>
<keyword evidence="1" id="KW-0805">Transcription regulation</keyword>
<dbReference type="Pfam" id="PF12833">
    <property type="entry name" value="HTH_18"/>
    <property type="match status" value="1"/>
</dbReference>
<dbReference type="EMBL" id="FRAC01000026">
    <property type="protein sequence ID" value="SHL20783.1"/>
    <property type="molecule type" value="Genomic_DNA"/>
</dbReference>
<feature type="transmembrane region" description="Helical" evidence="4">
    <location>
        <begin position="6"/>
        <end position="28"/>
    </location>
</feature>
<dbReference type="SUPFAM" id="SSF46689">
    <property type="entry name" value="Homeodomain-like"/>
    <property type="match status" value="1"/>
</dbReference>
<keyword evidence="4" id="KW-0472">Membrane</keyword>
<organism evidence="6 7">
    <name type="scientific">Anaerocolumna jejuensis DSM 15929</name>
    <dbReference type="NCBI Taxonomy" id="1121322"/>
    <lineage>
        <taxon>Bacteria</taxon>
        <taxon>Bacillati</taxon>
        <taxon>Bacillota</taxon>
        <taxon>Clostridia</taxon>
        <taxon>Lachnospirales</taxon>
        <taxon>Lachnospiraceae</taxon>
        <taxon>Anaerocolumna</taxon>
    </lineage>
</organism>
<dbReference type="AlphaFoldDB" id="A0A1M6YRS6"/>
<keyword evidence="3" id="KW-0804">Transcription</keyword>
<dbReference type="GO" id="GO:0043565">
    <property type="term" value="F:sequence-specific DNA binding"/>
    <property type="evidence" value="ECO:0007669"/>
    <property type="project" value="InterPro"/>
</dbReference>
<reference evidence="6 7" key="1">
    <citation type="submission" date="2016-11" db="EMBL/GenBank/DDBJ databases">
        <authorList>
            <person name="Jaros S."/>
            <person name="Januszkiewicz K."/>
            <person name="Wedrychowicz H."/>
        </authorList>
    </citation>
    <scope>NUCLEOTIDE SEQUENCE [LARGE SCALE GENOMIC DNA]</scope>
    <source>
        <strain evidence="6 7">DSM 15929</strain>
    </source>
</reference>
<feature type="domain" description="HTH araC/xylS-type" evidence="5">
    <location>
        <begin position="593"/>
        <end position="692"/>
    </location>
</feature>
<feature type="transmembrane region" description="Helical" evidence="4">
    <location>
        <begin position="284"/>
        <end position="305"/>
    </location>
</feature>
<dbReference type="PROSITE" id="PS00041">
    <property type="entry name" value="HTH_ARAC_FAMILY_1"/>
    <property type="match status" value="1"/>
</dbReference>
<keyword evidence="2 6" id="KW-0238">DNA-binding</keyword>
<gene>
    <name evidence="6" type="ORF">SAMN02745136_04367</name>
</gene>
<dbReference type="InterPro" id="IPR018062">
    <property type="entry name" value="HTH_AraC-typ_CS"/>
</dbReference>
<accession>A0A1M6YRS6</accession>
<evidence type="ECO:0000256" key="1">
    <source>
        <dbReference type="ARBA" id="ARBA00023015"/>
    </source>
</evidence>
<evidence type="ECO:0000313" key="7">
    <source>
        <dbReference type="Proteomes" id="UP000184386"/>
    </source>
</evidence>
<dbReference type="PANTHER" id="PTHR43280">
    <property type="entry name" value="ARAC-FAMILY TRANSCRIPTIONAL REGULATOR"/>
    <property type="match status" value="1"/>
</dbReference>
<evidence type="ECO:0000313" key="6">
    <source>
        <dbReference type="EMBL" id="SHL20783.1"/>
    </source>
</evidence>
<evidence type="ECO:0000259" key="5">
    <source>
        <dbReference type="PROSITE" id="PS01124"/>
    </source>
</evidence>
<dbReference type="GO" id="GO:0003700">
    <property type="term" value="F:DNA-binding transcription factor activity"/>
    <property type="evidence" value="ECO:0007669"/>
    <property type="project" value="InterPro"/>
</dbReference>
<keyword evidence="7" id="KW-1185">Reference proteome</keyword>
<protein>
    <submittedName>
        <fullName evidence="6">Two-component response regulator, YesN/AraC family, consists of REC and AraC-type DNA-binding domains</fullName>
    </submittedName>
</protein>
<keyword evidence="4" id="KW-1133">Transmembrane helix</keyword>
<dbReference type="Gene3D" id="1.10.10.60">
    <property type="entry name" value="Homeodomain-like"/>
    <property type="match status" value="2"/>
</dbReference>
<proteinExistence type="predicted"/>
<dbReference type="STRING" id="1121322.SAMN02745136_04367"/>
<dbReference type="RefSeq" id="WP_073279152.1">
    <property type="nucleotide sequence ID" value="NZ_FRAC01000026.1"/>
</dbReference>
<dbReference type="PROSITE" id="PS01124">
    <property type="entry name" value="HTH_ARAC_FAMILY_2"/>
    <property type="match status" value="1"/>
</dbReference>
<evidence type="ECO:0000256" key="3">
    <source>
        <dbReference type="ARBA" id="ARBA00023163"/>
    </source>
</evidence>
<dbReference type="SMART" id="SM00342">
    <property type="entry name" value="HTH_ARAC"/>
    <property type="match status" value="1"/>
</dbReference>
<evidence type="ECO:0000256" key="4">
    <source>
        <dbReference type="SAM" id="Phobius"/>
    </source>
</evidence>
<name>A0A1M6YRS6_9FIRM</name>
<keyword evidence="4" id="KW-0812">Transmembrane</keyword>
<dbReference type="PANTHER" id="PTHR43280:SF28">
    <property type="entry name" value="HTH-TYPE TRANSCRIPTIONAL ACTIVATOR RHAS"/>
    <property type="match status" value="1"/>
</dbReference>
<evidence type="ECO:0000256" key="2">
    <source>
        <dbReference type="ARBA" id="ARBA00023125"/>
    </source>
</evidence>
<dbReference type="InterPro" id="IPR009057">
    <property type="entry name" value="Homeodomain-like_sf"/>
</dbReference>
<dbReference type="InterPro" id="IPR018060">
    <property type="entry name" value="HTH_AraC"/>
</dbReference>